<comment type="caution">
    <text evidence="1">The sequence shown here is derived from an EMBL/GenBank/DDBJ whole genome shotgun (WGS) entry which is preliminary data.</text>
</comment>
<sequence length="72" mass="8309">MPLVIATELRKPLIQSHLVCSTHELKLNIDWSTLNLYEMPLVIATELRKPLIQSHLVCCGTHELKLNVDWTF</sequence>
<dbReference type="EMBL" id="BPLR01011882">
    <property type="protein sequence ID" value="GIY49772.1"/>
    <property type="molecule type" value="Genomic_DNA"/>
</dbReference>
<accession>A0AAV4TXI1</accession>
<evidence type="ECO:0000313" key="2">
    <source>
        <dbReference type="Proteomes" id="UP001054945"/>
    </source>
</evidence>
<reference evidence="1 2" key="1">
    <citation type="submission" date="2021-06" db="EMBL/GenBank/DDBJ databases">
        <title>Caerostris extrusa draft genome.</title>
        <authorList>
            <person name="Kono N."/>
            <person name="Arakawa K."/>
        </authorList>
    </citation>
    <scope>NUCLEOTIDE SEQUENCE [LARGE SCALE GENOMIC DNA]</scope>
</reference>
<gene>
    <name evidence="1" type="ORF">CEXT_770961</name>
</gene>
<proteinExistence type="predicted"/>
<dbReference type="Proteomes" id="UP001054945">
    <property type="component" value="Unassembled WGS sequence"/>
</dbReference>
<organism evidence="1 2">
    <name type="scientific">Caerostris extrusa</name>
    <name type="common">Bark spider</name>
    <name type="synonym">Caerostris bankana</name>
    <dbReference type="NCBI Taxonomy" id="172846"/>
    <lineage>
        <taxon>Eukaryota</taxon>
        <taxon>Metazoa</taxon>
        <taxon>Ecdysozoa</taxon>
        <taxon>Arthropoda</taxon>
        <taxon>Chelicerata</taxon>
        <taxon>Arachnida</taxon>
        <taxon>Araneae</taxon>
        <taxon>Araneomorphae</taxon>
        <taxon>Entelegynae</taxon>
        <taxon>Araneoidea</taxon>
        <taxon>Araneidae</taxon>
        <taxon>Caerostris</taxon>
    </lineage>
</organism>
<dbReference type="AlphaFoldDB" id="A0AAV4TXI1"/>
<name>A0AAV4TXI1_CAEEX</name>
<keyword evidence="2" id="KW-1185">Reference proteome</keyword>
<evidence type="ECO:0000313" key="1">
    <source>
        <dbReference type="EMBL" id="GIY49772.1"/>
    </source>
</evidence>
<protein>
    <submittedName>
        <fullName evidence="1">Uncharacterized protein</fullName>
    </submittedName>
</protein>